<dbReference type="GO" id="GO:0015293">
    <property type="term" value="F:symporter activity"/>
    <property type="evidence" value="ECO:0007669"/>
    <property type="project" value="UniProtKB-KW"/>
</dbReference>
<feature type="transmembrane region" description="Helical" evidence="7">
    <location>
        <begin position="153"/>
        <end position="173"/>
    </location>
</feature>
<dbReference type="EMBL" id="CP042912">
    <property type="protein sequence ID" value="QEG20913.1"/>
    <property type="molecule type" value="Genomic_DNA"/>
</dbReference>
<feature type="transmembrane region" description="Helical" evidence="7">
    <location>
        <begin position="193"/>
        <end position="219"/>
    </location>
</feature>
<dbReference type="AlphaFoldDB" id="A0A5B9PD21"/>
<sequence>MTESNPRRFRLGPGLLVTAAFIGPGTVVTASKAGALYGPSLLWAVAFACLTTIAFQEMAARIGIVSGQGLGQAIRKLIQSPALQFGIAALIVVAILVGNAAYQTGNILGAASGVEIFAQSSEASYFQPWIVGAIGAFAIVIIYLNKFSVLQNVLTGLVVLLSLLFLAAAAISAPPISQIASGLIPSVPKGSLWLLVAVLGTTVVPYNLFLHASLAATLWNDCKTDEQKSIAIRHSRIDTILSVTLGGLVTAAIMLSGSAAFAEARAAGNAEASFSGVASIATQLRPALGDLSSWLFGIGLFAAGLTSAITAPVAAGFAAAGCFGWPNKLTDWRVQAVAAAVVLIGVFAAIWMGGSPQQIIALAQVANGLLLPVLAIFILMIANQKELMSRYVNSKLFNTIAIAMIVVILLLALRQLKGGLGF</sequence>
<dbReference type="Proteomes" id="UP000322214">
    <property type="component" value="Chromosome"/>
</dbReference>
<feature type="transmembrane region" description="Helical" evidence="7">
    <location>
        <begin position="240"/>
        <end position="262"/>
    </location>
</feature>
<feature type="transmembrane region" description="Helical" evidence="7">
    <location>
        <begin position="125"/>
        <end position="144"/>
    </location>
</feature>
<dbReference type="PANTHER" id="PTHR11706:SF33">
    <property type="entry name" value="NATURAL RESISTANCE-ASSOCIATED MACROPHAGE PROTEIN 2"/>
    <property type="match status" value="1"/>
</dbReference>
<evidence type="ECO:0000313" key="9">
    <source>
        <dbReference type="Proteomes" id="UP000322214"/>
    </source>
</evidence>
<feature type="transmembrane region" description="Helical" evidence="7">
    <location>
        <begin position="294"/>
        <end position="320"/>
    </location>
</feature>
<dbReference type="GO" id="GO:0005886">
    <property type="term" value="C:plasma membrane"/>
    <property type="evidence" value="ECO:0007669"/>
    <property type="project" value="TreeGrafter"/>
</dbReference>
<dbReference type="InterPro" id="IPR001046">
    <property type="entry name" value="NRAMP_fam"/>
</dbReference>
<feature type="transmembrane region" description="Helical" evidence="7">
    <location>
        <begin position="332"/>
        <end position="353"/>
    </location>
</feature>
<evidence type="ECO:0000256" key="1">
    <source>
        <dbReference type="ARBA" id="ARBA00004141"/>
    </source>
</evidence>
<proteinExistence type="predicted"/>
<keyword evidence="6 7" id="KW-0472">Membrane</keyword>
<evidence type="ECO:0000256" key="4">
    <source>
        <dbReference type="ARBA" id="ARBA00022847"/>
    </source>
</evidence>
<dbReference type="STRING" id="980251.GCA_001642875_02937"/>
<keyword evidence="2" id="KW-0813">Transport</keyword>
<dbReference type="Pfam" id="PF01566">
    <property type="entry name" value="Nramp"/>
    <property type="match status" value="1"/>
</dbReference>
<protein>
    <submittedName>
        <fullName evidence="8">Divalent metal cation transporter MntH</fullName>
    </submittedName>
</protein>
<feature type="transmembrane region" description="Helical" evidence="7">
    <location>
        <begin position="394"/>
        <end position="413"/>
    </location>
</feature>
<accession>A0A5B9PD21</accession>
<gene>
    <name evidence="8" type="primary">mntH_1</name>
    <name evidence="8" type="ORF">MFFC18_07640</name>
</gene>
<feature type="transmembrane region" description="Helical" evidence="7">
    <location>
        <begin position="359"/>
        <end position="382"/>
    </location>
</feature>
<dbReference type="PANTHER" id="PTHR11706">
    <property type="entry name" value="SOLUTE CARRIER PROTEIN FAMILY 11 MEMBER"/>
    <property type="match status" value="1"/>
</dbReference>
<evidence type="ECO:0000313" key="8">
    <source>
        <dbReference type="EMBL" id="QEG20913.1"/>
    </source>
</evidence>
<organism evidence="8 9">
    <name type="scientific">Mariniblastus fucicola</name>
    <dbReference type="NCBI Taxonomy" id="980251"/>
    <lineage>
        <taxon>Bacteria</taxon>
        <taxon>Pseudomonadati</taxon>
        <taxon>Planctomycetota</taxon>
        <taxon>Planctomycetia</taxon>
        <taxon>Pirellulales</taxon>
        <taxon>Pirellulaceae</taxon>
        <taxon>Mariniblastus</taxon>
    </lineage>
</organism>
<name>A0A5B9PD21_9BACT</name>
<feature type="transmembrane region" description="Helical" evidence="7">
    <location>
        <begin position="40"/>
        <end position="64"/>
    </location>
</feature>
<dbReference type="NCBIfam" id="NF037982">
    <property type="entry name" value="Nramp_1"/>
    <property type="match status" value="1"/>
</dbReference>
<dbReference type="GO" id="GO:0005384">
    <property type="term" value="F:manganese ion transmembrane transporter activity"/>
    <property type="evidence" value="ECO:0007669"/>
    <property type="project" value="TreeGrafter"/>
</dbReference>
<keyword evidence="5 7" id="KW-1133">Transmembrane helix</keyword>
<dbReference type="RefSeq" id="WP_075085158.1">
    <property type="nucleotide sequence ID" value="NZ_CP042912.1"/>
</dbReference>
<evidence type="ECO:0000256" key="2">
    <source>
        <dbReference type="ARBA" id="ARBA00022448"/>
    </source>
</evidence>
<reference evidence="8 9" key="1">
    <citation type="submission" date="2019-08" db="EMBL/GenBank/DDBJ databases">
        <title>Deep-cultivation of Planctomycetes and their phenomic and genomic characterization uncovers novel biology.</title>
        <authorList>
            <person name="Wiegand S."/>
            <person name="Jogler M."/>
            <person name="Boedeker C."/>
            <person name="Pinto D."/>
            <person name="Vollmers J."/>
            <person name="Rivas-Marin E."/>
            <person name="Kohn T."/>
            <person name="Peeters S.H."/>
            <person name="Heuer A."/>
            <person name="Rast P."/>
            <person name="Oberbeckmann S."/>
            <person name="Bunk B."/>
            <person name="Jeske O."/>
            <person name="Meyerdierks A."/>
            <person name="Storesund J.E."/>
            <person name="Kallscheuer N."/>
            <person name="Luecker S."/>
            <person name="Lage O.M."/>
            <person name="Pohl T."/>
            <person name="Merkel B.J."/>
            <person name="Hornburger P."/>
            <person name="Mueller R.-W."/>
            <person name="Bruemmer F."/>
            <person name="Labrenz M."/>
            <person name="Spormann A.M."/>
            <person name="Op den Camp H."/>
            <person name="Overmann J."/>
            <person name="Amann R."/>
            <person name="Jetten M.S.M."/>
            <person name="Mascher T."/>
            <person name="Medema M.H."/>
            <person name="Devos D.P."/>
            <person name="Kaster A.-K."/>
            <person name="Ovreas L."/>
            <person name="Rohde M."/>
            <person name="Galperin M.Y."/>
            <person name="Jogler C."/>
        </authorList>
    </citation>
    <scope>NUCLEOTIDE SEQUENCE [LARGE SCALE GENOMIC DNA]</scope>
    <source>
        <strain evidence="8 9">FC18</strain>
    </source>
</reference>
<dbReference type="GO" id="GO:0015086">
    <property type="term" value="F:cadmium ion transmembrane transporter activity"/>
    <property type="evidence" value="ECO:0007669"/>
    <property type="project" value="TreeGrafter"/>
</dbReference>
<evidence type="ECO:0000256" key="7">
    <source>
        <dbReference type="SAM" id="Phobius"/>
    </source>
</evidence>
<dbReference type="KEGG" id="mff:MFFC18_07640"/>
<keyword evidence="9" id="KW-1185">Reference proteome</keyword>
<evidence type="ECO:0000256" key="6">
    <source>
        <dbReference type="ARBA" id="ARBA00023136"/>
    </source>
</evidence>
<dbReference type="OrthoDB" id="141480at2"/>
<dbReference type="PRINTS" id="PR00447">
    <property type="entry name" value="NATRESASSCMP"/>
</dbReference>
<comment type="subcellular location">
    <subcellularLocation>
        <location evidence="1">Membrane</location>
        <topology evidence="1">Multi-pass membrane protein</topology>
    </subcellularLocation>
</comment>
<dbReference type="GO" id="GO:0034755">
    <property type="term" value="P:iron ion transmembrane transport"/>
    <property type="evidence" value="ECO:0007669"/>
    <property type="project" value="TreeGrafter"/>
</dbReference>
<keyword evidence="3 7" id="KW-0812">Transmembrane</keyword>
<feature type="transmembrane region" description="Helical" evidence="7">
    <location>
        <begin position="85"/>
        <end position="105"/>
    </location>
</feature>
<keyword evidence="4" id="KW-0769">Symport</keyword>
<evidence type="ECO:0000256" key="3">
    <source>
        <dbReference type="ARBA" id="ARBA00022692"/>
    </source>
</evidence>
<evidence type="ECO:0000256" key="5">
    <source>
        <dbReference type="ARBA" id="ARBA00022989"/>
    </source>
</evidence>